<keyword evidence="4 10" id="KW-1133">Transmembrane helix</keyword>
<keyword evidence="6 10" id="KW-0472">Membrane</keyword>
<dbReference type="Proteomes" id="UP000218231">
    <property type="component" value="Unassembled WGS sequence"/>
</dbReference>
<keyword evidence="3 10" id="KW-0812">Transmembrane</keyword>
<feature type="transmembrane region" description="Helical" evidence="10">
    <location>
        <begin position="270"/>
        <end position="288"/>
    </location>
</feature>
<dbReference type="SUPFAM" id="SSF81321">
    <property type="entry name" value="Family A G protein-coupled receptor-like"/>
    <property type="match status" value="1"/>
</dbReference>
<dbReference type="Pfam" id="PF00001">
    <property type="entry name" value="7tm_1"/>
    <property type="match status" value="1"/>
</dbReference>
<name>A0A2A2JHR7_9BILA</name>
<evidence type="ECO:0000256" key="7">
    <source>
        <dbReference type="ARBA" id="ARBA00023170"/>
    </source>
</evidence>
<sequence length="372" mass="42478">MEDSGSSYYIYILLSIAMLGLSGNVISLVTIFHSRLRTVNANVYLIVLTTADSAFLIGVLLVCFKVDYISYEYCVGIEYIMNTASFISSWSTAALTIERYLAIAHPLRHIKYGHLDRVKIVCYYISIPVILQLWQFYSLRRSSYPEERKCELKDEYYQIIAQILDTILCYMLPCMTIVILNILVAVKLQRSAEKFGVQKVLSNGTCDSRRQGGSVSNQSNSWNRILWVMPLVFVILNTPFYVCMMWFVMLQVADKNDASHSPIFETAHNISHYLLYLNSAIDVLIYAFSSANFRKTVVIAWRDICCPNSAKAYSKPVTEQFSRPASFRHGNCIDNRRLSVMTPSSQGRRTPDRLSADVERHKLLDMPPSPKL</sequence>
<comment type="subcellular location">
    <subcellularLocation>
        <location evidence="1">Cell membrane</location>
        <topology evidence="1">Multi-pass membrane protein</topology>
    </subcellularLocation>
</comment>
<feature type="transmembrane region" description="Helical" evidence="10">
    <location>
        <begin position="159"/>
        <end position="184"/>
    </location>
</feature>
<keyword evidence="2" id="KW-1003">Cell membrane</keyword>
<evidence type="ECO:0000259" key="11">
    <source>
        <dbReference type="PROSITE" id="PS50262"/>
    </source>
</evidence>
<evidence type="ECO:0000256" key="5">
    <source>
        <dbReference type="ARBA" id="ARBA00023040"/>
    </source>
</evidence>
<evidence type="ECO:0000256" key="8">
    <source>
        <dbReference type="ARBA" id="ARBA00023224"/>
    </source>
</evidence>
<feature type="transmembrane region" description="Helical" evidence="10">
    <location>
        <begin position="43"/>
        <end position="67"/>
    </location>
</feature>
<organism evidence="12 13">
    <name type="scientific">Diploscapter pachys</name>
    <dbReference type="NCBI Taxonomy" id="2018661"/>
    <lineage>
        <taxon>Eukaryota</taxon>
        <taxon>Metazoa</taxon>
        <taxon>Ecdysozoa</taxon>
        <taxon>Nematoda</taxon>
        <taxon>Chromadorea</taxon>
        <taxon>Rhabditida</taxon>
        <taxon>Rhabditina</taxon>
        <taxon>Rhabditomorpha</taxon>
        <taxon>Rhabditoidea</taxon>
        <taxon>Rhabditidae</taxon>
        <taxon>Diploscapter</taxon>
    </lineage>
</organism>
<evidence type="ECO:0000256" key="10">
    <source>
        <dbReference type="SAM" id="Phobius"/>
    </source>
</evidence>
<feature type="transmembrane region" description="Helical" evidence="10">
    <location>
        <begin position="225"/>
        <end position="250"/>
    </location>
</feature>
<evidence type="ECO:0000256" key="1">
    <source>
        <dbReference type="ARBA" id="ARBA00004651"/>
    </source>
</evidence>
<dbReference type="OrthoDB" id="9990906at2759"/>
<dbReference type="PROSITE" id="PS50262">
    <property type="entry name" value="G_PROTEIN_RECEP_F1_2"/>
    <property type="match status" value="1"/>
</dbReference>
<evidence type="ECO:0000256" key="6">
    <source>
        <dbReference type="ARBA" id="ARBA00023136"/>
    </source>
</evidence>
<evidence type="ECO:0000256" key="9">
    <source>
        <dbReference type="SAM" id="MobiDB-lite"/>
    </source>
</evidence>
<accession>A0A2A2JHR7</accession>
<dbReference type="STRING" id="2018661.A0A2A2JHR7"/>
<protein>
    <recommendedName>
        <fullName evidence="11">G-protein coupled receptors family 1 profile domain-containing protein</fullName>
    </recommendedName>
</protein>
<dbReference type="PRINTS" id="PR00237">
    <property type="entry name" value="GPCRRHODOPSN"/>
</dbReference>
<dbReference type="GO" id="GO:0004930">
    <property type="term" value="F:G protein-coupled receptor activity"/>
    <property type="evidence" value="ECO:0007669"/>
    <property type="project" value="UniProtKB-KW"/>
</dbReference>
<dbReference type="AlphaFoldDB" id="A0A2A2JHR7"/>
<keyword evidence="7" id="KW-0675">Receptor</keyword>
<dbReference type="GO" id="GO:0005886">
    <property type="term" value="C:plasma membrane"/>
    <property type="evidence" value="ECO:0007669"/>
    <property type="project" value="UniProtKB-SubCell"/>
</dbReference>
<dbReference type="Gene3D" id="1.20.1070.10">
    <property type="entry name" value="Rhodopsin 7-helix transmembrane proteins"/>
    <property type="match status" value="1"/>
</dbReference>
<dbReference type="CDD" id="cd14978">
    <property type="entry name" value="7tmA_FMRFamide_R-like"/>
    <property type="match status" value="1"/>
</dbReference>
<keyword evidence="8" id="KW-0807">Transducer</keyword>
<dbReference type="EMBL" id="LIAE01010435">
    <property type="protein sequence ID" value="PAV61082.1"/>
    <property type="molecule type" value="Genomic_DNA"/>
</dbReference>
<evidence type="ECO:0000256" key="3">
    <source>
        <dbReference type="ARBA" id="ARBA00022692"/>
    </source>
</evidence>
<feature type="transmembrane region" description="Helical" evidence="10">
    <location>
        <begin position="6"/>
        <end position="31"/>
    </location>
</feature>
<gene>
    <name evidence="12" type="ORF">WR25_25330</name>
</gene>
<dbReference type="PANTHER" id="PTHR24229">
    <property type="entry name" value="NEUROPEPTIDES RECEPTOR"/>
    <property type="match status" value="1"/>
</dbReference>
<feature type="domain" description="G-protein coupled receptors family 1 profile" evidence="11">
    <location>
        <begin position="23"/>
        <end position="286"/>
    </location>
</feature>
<dbReference type="InterPro" id="IPR000276">
    <property type="entry name" value="GPCR_Rhodpsn"/>
</dbReference>
<keyword evidence="5" id="KW-0297">G-protein coupled receptor</keyword>
<evidence type="ECO:0000313" key="13">
    <source>
        <dbReference type="Proteomes" id="UP000218231"/>
    </source>
</evidence>
<dbReference type="GO" id="GO:0043005">
    <property type="term" value="C:neuron projection"/>
    <property type="evidence" value="ECO:0007669"/>
    <property type="project" value="TreeGrafter"/>
</dbReference>
<dbReference type="GO" id="GO:0042277">
    <property type="term" value="F:peptide binding"/>
    <property type="evidence" value="ECO:0007669"/>
    <property type="project" value="TreeGrafter"/>
</dbReference>
<reference evidence="12 13" key="1">
    <citation type="journal article" date="2017" name="Curr. Biol.">
        <title>Genome architecture and evolution of a unichromosomal asexual nematode.</title>
        <authorList>
            <person name="Fradin H."/>
            <person name="Zegar C."/>
            <person name="Gutwein M."/>
            <person name="Lucas J."/>
            <person name="Kovtun M."/>
            <person name="Corcoran D."/>
            <person name="Baugh L.R."/>
            <person name="Kiontke K."/>
            <person name="Gunsalus K."/>
            <person name="Fitch D.H."/>
            <person name="Piano F."/>
        </authorList>
    </citation>
    <scope>NUCLEOTIDE SEQUENCE [LARGE SCALE GENOMIC DNA]</scope>
    <source>
        <strain evidence="12">PF1309</strain>
    </source>
</reference>
<keyword evidence="13" id="KW-1185">Reference proteome</keyword>
<feature type="region of interest" description="Disordered" evidence="9">
    <location>
        <begin position="341"/>
        <end position="372"/>
    </location>
</feature>
<dbReference type="InterPro" id="IPR017452">
    <property type="entry name" value="GPCR_Rhodpsn_7TM"/>
</dbReference>
<evidence type="ECO:0000313" key="12">
    <source>
        <dbReference type="EMBL" id="PAV61082.1"/>
    </source>
</evidence>
<dbReference type="PANTHER" id="PTHR24229:SF100">
    <property type="entry name" value="G-PROTEIN COUPLED RECEPTORS FAMILY 1 PROFILE DOMAIN-CONTAINING PROTEIN"/>
    <property type="match status" value="1"/>
</dbReference>
<evidence type="ECO:0000256" key="4">
    <source>
        <dbReference type="ARBA" id="ARBA00022989"/>
    </source>
</evidence>
<proteinExistence type="predicted"/>
<evidence type="ECO:0000256" key="2">
    <source>
        <dbReference type="ARBA" id="ARBA00022475"/>
    </source>
</evidence>
<feature type="transmembrane region" description="Helical" evidence="10">
    <location>
        <begin position="121"/>
        <end position="139"/>
    </location>
</feature>
<feature type="compositionally biased region" description="Basic and acidic residues" evidence="9">
    <location>
        <begin position="349"/>
        <end position="364"/>
    </location>
</feature>
<comment type="caution">
    <text evidence="12">The sequence shown here is derived from an EMBL/GenBank/DDBJ whole genome shotgun (WGS) entry which is preliminary data.</text>
</comment>